<dbReference type="AlphaFoldDB" id="A0A4P7PUU0"/>
<reference evidence="1 2" key="1">
    <citation type="submission" date="2019-04" db="EMBL/GenBank/DDBJ databases">
        <title>Flavobacterium sp. GS03.</title>
        <authorList>
            <person name="Kim H."/>
        </authorList>
    </citation>
    <scope>NUCLEOTIDE SEQUENCE [LARGE SCALE GENOMIC DNA]</scope>
    <source>
        <strain evidence="1 2">GS03</strain>
    </source>
</reference>
<evidence type="ECO:0000313" key="2">
    <source>
        <dbReference type="Proteomes" id="UP000296862"/>
    </source>
</evidence>
<evidence type="ECO:0000313" key="1">
    <source>
        <dbReference type="EMBL" id="QBZ98737.1"/>
    </source>
</evidence>
<dbReference type="Proteomes" id="UP000296862">
    <property type="component" value="Chromosome"/>
</dbReference>
<dbReference type="KEGG" id="fsn:GS03_02247"/>
<name>A0A4P7PUU0_9FLAO</name>
<gene>
    <name evidence="1" type="ORF">GS03_02247</name>
</gene>
<organism evidence="1 2">
    <name type="scientific">Flavobacterium sangjuense</name>
    <dbReference type="NCBI Taxonomy" id="2518177"/>
    <lineage>
        <taxon>Bacteria</taxon>
        <taxon>Pseudomonadati</taxon>
        <taxon>Bacteroidota</taxon>
        <taxon>Flavobacteriia</taxon>
        <taxon>Flavobacteriales</taxon>
        <taxon>Flavobacteriaceae</taxon>
        <taxon>Flavobacterium</taxon>
    </lineage>
</organism>
<proteinExistence type="predicted"/>
<dbReference type="EMBL" id="CP038810">
    <property type="protein sequence ID" value="QBZ98737.1"/>
    <property type="molecule type" value="Genomic_DNA"/>
</dbReference>
<sequence>MKPLLLFAFILLLFQSCGTMEKNDRISRRHDFFNRYTSQRALKATSNWKMGDDILILRKNNTFRYYSKVFGLVNSGYYTGSYKSENNVISFKFHKNYKPAFFESDTLLVEQKDGFFILKCKKTNNYLVIN</sequence>
<keyword evidence="2" id="KW-1185">Reference proteome</keyword>
<protein>
    <submittedName>
        <fullName evidence="1">Uncharacterized protein</fullName>
    </submittedName>
</protein>
<dbReference type="PROSITE" id="PS51257">
    <property type="entry name" value="PROKAR_LIPOPROTEIN"/>
    <property type="match status" value="1"/>
</dbReference>
<accession>A0A4P7PUU0</accession>